<feature type="domain" description="DUF7805" evidence="4">
    <location>
        <begin position="203"/>
        <end position="366"/>
    </location>
</feature>
<keyword evidence="6" id="KW-1185">Reference proteome</keyword>
<dbReference type="InterPro" id="IPR056707">
    <property type="entry name" value="DUF7805"/>
</dbReference>
<dbReference type="EMBL" id="JABFTP020000021">
    <property type="protein sequence ID" value="KAL3267780.1"/>
    <property type="molecule type" value="Genomic_DNA"/>
</dbReference>
<dbReference type="CDD" id="cd00112">
    <property type="entry name" value="LDLa"/>
    <property type="match status" value="1"/>
</dbReference>
<keyword evidence="3" id="KW-0472">Membrane</keyword>
<keyword evidence="3" id="KW-0812">Transmembrane</keyword>
<evidence type="ECO:0000313" key="5">
    <source>
        <dbReference type="EMBL" id="KAL3267780.1"/>
    </source>
</evidence>
<name>A0ABD2MN14_9CUCU</name>
<dbReference type="InterPro" id="IPR036055">
    <property type="entry name" value="LDL_receptor-like_sf"/>
</dbReference>
<dbReference type="SUPFAM" id="SSF57424">
    <property type="entry name" value="LDL receptor-like module"/>
    <property type="match status" value="1"/>
</dbReference>
<proteinExistence type="predicted"/>
<evidence type="ECO:0000313" key="6">
    <source>
        <dbReference type="Proteomes" id="UP001516400"/>
    </source>
</evidence>
<keyword evidence="1" id="KW-1015">Disulfide bond</keyword>
<dbReference type="Pfam" id="PF25090">
    <property type="entry name" value="DUF7805"/>
    <property type="match status" value="1"/>
</dbReference>
<keyword evidence="3" id="KW-1133">Transmembrane helix</keyword>
<feature type="transmembrane region" description="Helical" evidence="3">
    <location>
        <begin position="426"/>
        <end position="447"/>
    </location>
</feature>
<comment type="caution">
    <text evidence="2">Lacks conserved residue(s) required for the propagation of feature annotation.</text>
</comment>
<dbReference type="PANTHER" id="PTHR47537:SF4">
    <property type="entry name" value="GH12701P"/>
    <property type="match status" value="1"/>
</dbReference>
<dbReference type="Gene3D" id="2.40.128.620">
    <property type="match status" value="1"/>
</dbReference>
<dbReference type="SMART" id="SM00192">
    <property type="entry name" value="LDLa"/>
    <property type="match status" value="1"/>
</dbReference>
<dbReference type="Proteomes" id="UP001516400">
    <property type="component" value="Unassembled WGS sequence"/>
</dbReference>
<accession>A0ABD2MN14</accession>
<evidence type="ECO:0000256" key="3">
    <source>
        <dbReference type="SAM" id="Phobius"/>
    </source>
</evidence>
<dbReference type="InterPro" id="IPR053207">
    <property type="entry name" value="Non-NMDA_GluR_Accessory"/>
</dbReference>
<dbReference type="PANTHER" id="PTHR47537">
    <property type="entry name" value="CUBILIN"/>
    <property type="match status" value="1"/>
</dbReference>
<evidence type="ECO:0000259" key="4">
    <source>
        <dbReference type="Pfam" id="PF25090"/>
    </source>
</evidence>
<sequence length="480" mass="53618">MASFSFPPSIAYFTFIVSISERHKPRLKPVRFRALYEFVDLHLDGEPWGPGPCSRRFTTSSTQDNAPQKFVAPKDIFLYGRGGAKNISCVYRFEAQKDEKVKLTLNSVIIKNRNCRTTVSKDTDRLVCDGSSSAAIRIFEIPWPDVPGVPRDCLCSMDKDKFMPFTYVSSTNVIELRFDVTGMNATDDFTTLFFEGTWKFIRTPTCKRNLKMRGANGEVTFSHPSETPDELNCESNARVIVPAPGKYLYVKISGVILRHSSRLGNGTSRIVTPVTCGTSNRIIVHTALYSALVCPYESNRRHSLVEVFSEGWTIGGSPDHAVGQMVLDRVEIDRLGKELSRTVIVEFLGREDGSYSVMWLELARRRDIPPNGQGLFLMKPDECQYRCPELDACINASVWCDGQDDCPSGVDEALTHCSIILQLPGVYLFFGTLAVMAAGFGAFVLLYRACKRRPRSILQTRLKSLSSSDTAIIDDKGVIC</sequence>
<dbReference type="InterPro" id="IPR002172">
    <property type="entry name" value="LDrepeatLR_classA_rpt"/>
</dbReference>
<dbReference type="PROSITE" id="PS50068">
    <property type="entry name" value="LDLRA_2"/>
    <property type="match status" value="1"/>
</dbReference>
<reference evidence="5 6" key="1">
    <citation type="journal article" date="2021" name="BMC Biol.">
        <title>Horizontally acquired antibacterial genes associated with adaptive radiation of ladybird beetles.</title>
        <authorList>
            <person name="Li H.S."/>
            <person name="Tang X.F."/>
            <person name="Huang Y.H."/>
            <person name="Xu Z.Y."/>
            <person name="Chen M.L."/>
            <person name="Du X.Y."/>
            <person name="Qiu B.Y."/>
            <person name="Chen P.T."/>
            <person name="Zhang W."/>
            <person name="Slipinski A."/>
            <person name="Escalona H.E."/>
            <person name="Waterhouse R.M."/>
            <person name="Zwick A."/>
            <person name="Pang H."/>
        </authorList>
    </citation>
    <scope>NUCLEOTIDE SEQUENCE [LARGE SCALE GENOMIC DNA]</scope>
    <source>
        <strain evidence="5">SYSU2018</strain>
    </source>
</reference>
<evidence type="ECO:0000256" key="1">
    <source>
        <dbReference type="ARBA" id="ARBA00023157"/>
    </source>
</evidence>
<dbReference type="AlphaFoldDB" id="A0ABD2MN14"/>
<evidence type="ECO:0000256" key="2">
    <source>
        <dbReference type="PROSITE-ProRule" id="PRU00124"/>
    </source>
</evidence>
<protein>
    <recommendedName>
        <fullName evidence="4">DUF7805 domain-containing protein</fullName>
    </recommendedName>
</protein>
<gene>
    <name evidence="5" type="ORF">HHI36_006909</name>
</gene>
<organism evidence="5 6">
    <name type="scientific">Cryptolaemus montrouzieri</name>
    <dbReference type="NCBI Taxonomy" id="559131"/>
    <lineage>
        <taxon>Eukaryota</taxon>
        <taxon>Metazoa</taxon>
        <taxon>Ecdysozoa</taxon>
        <taxon>Arthropoda</taxon>
        <taxon>Hexapoda</taxon>
        <taxon>Insecta</taxon>
        <taxon>Pterygota</taxon>
        <taxon>Neoptera</taxon>
        <taxon>Endopterygota</taxon>
        <taxon>Coleoptera</taxon>
        <taxon>Polyphaga</taxon>
        <taxon>Cucujiformia</taxon>
        <taxon>Coccinelloidea</taxon>
        <taxon>Coccinellidae</taxon>
        <taxon>Scymninae</taxon>
        <taxon>Scymnini</taxon>
        <taxon>Cryptolaemus</taxon>
    </lineage>
</organism>
<comment type="caution">
    <text evidence="5">The sequence shown here is derived from an EMBL/GenBank/DDBJ whole genome shotgun (WGS) entry which is preliminary data.</text>
</comment>